<accession>A0ABQ4RRD9</accession>
<comment type="caution">
    <text evidence="1">The sequence shown here is derived from an EMBL/GenBank/DDBJ whole genome shotgun (WGS) entry which is preliminary data.</text>
</comment>
<protein>
    <submittedName>
        <fullName evidence="1">Uncharacterized protein</fullName>
    </submittedName>
</protein>
<keyword evidence="2" id="KW-1185">Reference proteome</keyword>
<dbReference type="Proteomes" id="UP001055125">
    <property type="component" value="Unassembled WGS sequence"/>
</dbReference>
<evidence type="ECO:0000313" key="1">
    <source>
        <dbReference type="EMBL" id="GJD92905.1"/>
    </source>
</evidence>
<evidence type="ECO:0000313" key="2">
    <source>
        <dbReference type="Proteomes" id="UP001055125"/>
    </source>
</evidence>
<proteinExistence type="predicted"/>
<organism evidence="1 2">
    <name type="scientific">Methylobacterium iners</name>
    <dbReference type="NCBI Taxonomy" id="418707"/>
    <lineage>
        <taxon>Bacteria</taxon>
        <taxon>Pseudomonadati</taxon>
        <taxon>Pseudomonadota</taxon>
        <taxon>Alphaproteobacteria</taxon>
        <taxon>Hyphomicrobiales</taxon>
        <taxon>Methylobacteriaceae</taxon>
        <taxon>Methylobacterium</taxon>
    </lineage>
</organism>
<gene>
    <name evidence="1" type="ORF">OCOJLMKI_0088</name>
</gene>
<name>A0ABQ4RRD9_9HYPH</name>
<reference evidence="1" key="1">
    <citation type="journal article" date="2021" name="Front. Microbiol.">
        <title>Comprehensive Comparative Genomics and Phenotyping of Methylobacterium Species.</title>
        <authorList>
            <person name="Alessa O."/>
            <person name="Ogura Y."/>
            <person name="Fujitani Y."/>
            <person name="Takami H."/>
            <person name="Hayashi T."/>
            <person name="Sahin N."/>
            <person name="Tani A."/>
        </authorList>
    </citation>
    <scope>NUCLEOTIDE SEQUENCE</scope>
    <source>
        <strain evidence="1">DSM 19015</strain>
    </source>
</reference>
<sequence>MTDYRPSQSADYAQYAEAKLIALRRHAVYEIASDTTGNIDPRPMIALQEAIEVIRRIRSDEEAMANEGQYQV</sequence>
<reference evidence="1" key="2">
    <citation type="submission" date="2021-08" db="EMBL/GenBank/DDBJ databases">
        <authorList>
            <person name="Tani A."/>
            <person name="Ola A."/>
            <person name="Ogura Y."/>
            <person name="Katsura K."/>
            <person name="Hayashi T."/>
        </authorList>
    </citation>
    <scope>NUCLEOTIDE SEQUENCE</scope>
    <source>
        <strain evidence="1">DSM 19015</strain>
    </source>
</reference>
<dbReference type="EMBL" id="BPQP01000001">
    <property type="protein sequence ID" value="GJD92905.1"/>
    <property type="molecule type" value="Genomic_DNA"/>
</dbReference>